<dbReference type="InterPro" id="IPR011444">
    <property type="entry name" value="DUF1549"/>
</dbReference>
<feature type="domain" description="DUF1549" evidence="3">
    <location>
        <begin position="176"/>
        <end position="384"/>
    </location>
</feature>
<reference evidence="6 7" key="1">
    <citation type="submission" date="2018-06" db="EMBL/GenBank/DDBJ databases">
        <title>Genomic Encyclopedia of Type Strains, Phase IV (KMG-IV): sequencing the most valuable type-strain genomes for metagenomic binning, comparative biology and taxonomic classification.</title>
        <authorList>
            <person name="Goeker M."/>
        </authorList>
    </citation>
    <scope>NUCLEOTIDE SEQUENCE [LARGE SCALE GENOMIC DNA]</scope>
    <source>
        <strain evidence="6 7">DSM 25532</strain>
    </source>
</reference>
<name>A0A366H2Y4_9BACT</name>
<dbReference type="AlphaFoldDB" id="A0A366H2Y4"/>
<accession>A0A366H2Y4</accession>
<sequence>MKTRHRLLVFAALLTAGNHAVAQSTLRSDQTAFFESKIRPVLIESCYKCHSETSAKIRGGLLLDSREGTRRGGDNGPAVVPGDLNKSLLIEAIRHTNKDTAMPPQKDGGKLPDAVIADFEQWVKMGAPDPRDGKAPVAVTQTEWSPDKAKKWWSFQPLQPPPVPLVEDASWPRGDVDRYVLAGLEAKGLRPVGDADKLTLLRRLCFDLAGLPPSPEMAKQFLANKSPNAVAELVDSLLESRQFGERWGRHWLDVARYAESTGKDLNVSLPHAWRYRDYVIAAFNKDKPYDQFIREQIAGDLLPAKDARGRAEQLIATGFLAVGPKGLGELTPRQYELDLADEQIDATSQAFLGLTVACARCHDHKFDPISQRDYYAMAGIFLSSEVSYGTLSGPKNNQERGLIALPKEAGMPAVIPSVTLSERAQLQQEYNDAKARYDGLMAQRSSPGAGSAGAPRRGKGGAMGGGSGPQFFIQVQIALGKMADLESRLNSFDEQGHAKAFCMGVQDRPAGTSKTEAMRPTKVVEIKGSSGIRPPSGFETIADSPLFIRGEMNEPGERVPRGFPAALTSVSAPVIPPNTSGRKELADWIASPRHALTARVMANRIWHWLLGAGLVESVDNLGTQGTPPANQALLDHLAVRLVRNQWSIKATIREVVLSRTYQLASTHDAASYAADPENKLLWRRDKQRLDAECIRDAMLAASGQLQLTPIVGSEVAVAGDGPIGSTGGFIRINEDTLVNATANYRSVYLPIARDLLPDALAVFDYSDASLVMGAREQTNVPAQALYLLNNDFVREQAEKFAKRITAGPTSSTDQRIIQAYALALSRQPSMKEMQTARTFLDRERGSGNSADEALSIFCLALFASAEFRFLN</sequence>
<dbReference type="OrthoDB" id="227493at2"/>
<keyword evidence="7" id="KW-1185">Reference proteome</keyword>
<dbReference type="Pfam" id="PF07587">
    <property type="entry name" value="PSD1"/>
    <property type="match status" value="1"/>
</dbReference>
<feature type="compositionally biased region" description="Low complexity" evidence="1">
    <location>
        <begin position="444"/>
        <end position="455"/>
    </location>
</feature>
<keyword evidence="2" id="KW-0732">Signal</keyword>
<feature type="domain" description="DUF1553" evidence="4">
    <location>
        <begin position="581"/>
        <end position="840"/>
    </location>
</feature>
<dbReference type="InterPro" id="IPR011429">
    <property type="entry name" value="Cyt_c_Planctomycete-type"/>
</dbReference>
<gene>
    <name evidence="6" type="ORF">DES53_1204</name>
</gene>
<comment type="caution">
    <text evidence="6">The sequence shown here is derived from an EMBL/GenBank/DDBJ whole genome shotgun (WGS) entry which is preliminary data.</text>
</comment>
<feature type="signal peptide" evidence="2">
    <location>
        <begin position="1"/>
        <end position="22"/>
    </location>
</feature>
<dbReference type="InterPro" id="IPR022655">
    <property type="entry name" value="DUF1553"/>
</dbReference>
<dbReference type="PANTHER" id="PTHR35889">
    <property type="entry name" value="CYCLOINULO-OLIGOSACCHARIDE FRUCTANOTRANSFERASE-RELATED"/>
    <property type="match status" value="1"/>
</dbReference>
<dbReference type="PANTHER" id="PTHR35889:SF3">
    <property type="entry name" value="F-BOX DOMAIN-CONTAINING PROTEIN"/>
    <property type="match status" value="1"/>
</dbReference>
<proteinExistence type="predicted"/>
<evidence type="ECO:0000256" key="1">
    <source>
        <dbReference type="SAM" id="MobiDB-lite"/>
    </source>
</evidence>
<organism evidence="6 7">
    <name type="scientific">Roseimicrobium gellanilyticum</name>
    <dbReference type="NCBI Taxonomy" id="748857"/>
    <lineage>
        <taxon>Bacteria</taxon>
        <taxon>Pseudomonadati</taxon>
        <taxon>Verrucomicrobiota</taxon>
        <taxon>Verrucomicrobiia</taxon>
        <taxon>Verrucomicrobiales</taxon>
        <taxon>Verrucomicrobiaceae</taxon>
        <taxon>Roseimicrobium</taxon>
    </lineage>
</organism>
<dbReference type="Pfam" id="PF07583">
    <property type="entry name" value="PSCyt2"/>
    <property type="match status" value="1"/>
</dbReference>
<dbReference type="EMBL" id="QNRR01000020">
    <property type="protein sequence ID" value="RBP35636.1"/>
    <property type="molecule type" value="Genomic_DNA"/>
</dbReference>
<feature type="chain" id="PRO_5017001615" evidence="2">
    <location>
        <begin position="23"/>
        <end position="871"/>
    </location>
</feature>
<dbReference type="RefSeq" id="WP_113962188.1">
    <property type="nucleotide sequence ID" value="NZ_QNRR01000020.1"/>
</dbReference>
<evidence type="ECO:0000256" key="2">
    <source>
        <dbReference type="SAM" id="SignalP"/>
    </source>
</evidence>
<dbReference type="Pfam" id="PF07635">
    <property type="entry name" value="PSCyt1"/>
    <property type="match status" value="1"/>
</dbReference>
<evidence type="ECO:0000259" key="3">
    <source>
        <dbReference type="Pfam" id="PF07583"/>
    </source>
</evidence>
<dbReference type="Proteomes" id="UP000253426">
    <property type="component" value="Unassembled WGS sequence"/>
</dbReference>
<evidence type="ECO:0000259" key="5">
    <source>
        <dbReference type="Pfam" id="PF07635"/>
    </source>
</evidence>
<protein>
    <submittedName>
        <fullName evidence="6">Cytochrome c</fullName>
    </submittedName>
</protein>
<evidence type="ECO:0000313" key="7">
    <source>
        <dbReference type="Proteomes" id="UP000253426"/>
    </source>
</evidence>
<evidence type="ECO:0000313" key="6">
    <source>
        <dbReference type="EMBL" id="RBP35636.1"/>
    </source>
</evidence>
<evidence type="ECO:0000259" key="4">
    <source>
        <dbReference type="Pfam" id="PF07587"/>
    </source>
</evidence>
<feature type="region of interest" description="Disordered" evidence="1">
    <location>
        <begin position="442"/>
        <end position="465"/>
    </location>
</feature>
<feature type="domain" description="Cytochrome C Planctomycete-type" evidence="5">
    <location>
        <begin position="46"/>
        <end position="105"/>
    </location>
</feature>